<dbReference type="AlphaFoldDB" id="A0A644T091"/>
<name>A0A644T091_9ZZZZ</name>
<feature type="region of interest" description="Disordered" evidence="1">
    <location>
        <begin position="1"/>
        <end position="35"/>
    </location>
</feature>
<sequence>MNFGLNSLAAQQSASLDDRDQRLDGNSVADRGVEGPGFEIPYFLVEQEAFPFGIEMELPPGFQSLGHGVFHIERPSAVRGQGNAAQESHQGTQNGGENRLFQKRII</sequence>
<dbReference type="EMBL" id="VSSQ01000010">
    <property type="protein sequence ID" value="MPL59867.1"/>
    <property type="molecule type" value="Genomic_DNA"/>
</dbReference>
<feature type="compositionally biased region" description="Polar residues" evidence="1">
    <location>
        <begin position="83"/>
        <end position="96"/>
    </location>
</feature>
<organism evidence="2">
    <name type="scientific">bioreactor metagenome</name>
    <dbReference type="NCBI Taxonomy" id="1076179"/>
    <lineage>
        <taxon>unclassified sequences</taxon>
        <taxon>metagenomes</taxon>
        <taxon>ecological metagenomes</taxon>
    </lineage>
</organism>
<protein>
    <submittedName>
        <fullName evidence="2">Uncharacterized protein</fullName>
    </submittedName>
</protein>
<feature type="compositionally biased region" description="Polar residues" evidence="1">
    <location>
        <begin position="1"/>
        <end position="15"/>
    </location>
</feature>
<evidence type="ECO:0000256" key="1">
    <source>
        <dbReference type="SAM" id="MobiDB-lite"/>
    </source>
</evidence>
<accession>A0A644T091</accession>
<comment type="caution">
    <text evidence="2">The sequence shown here is derived from an EMBL/GenBank/DDBJ whole genome shotgun (WGS) entry which is preliminary data.</text>
</comment>
<reference evidence="2" key="1">
    <citation type="submission" date="2019-08" db="EMBL/GenBank/DDBJ databases">
        <authorList>
            <person name="Kucharzyk K."/>
            <person name="Murdoch R.W."/>
            <person name="Higgins S."/>
            <person name="Loffler F."/>
        </authorList>
    </citation>
    <scope>NUCLEOTIDE SEQUENCE</scope>
</reference>
<evidence type="ECO:0000313" key="2">
    <source>
        <dbReference type="EMBL" id="MPL59867.1"/>
    </source>
</evidence>
<proteinExistence type="predicted"/>
<gene>
    <name evidence="2" type="ORF">SDC9_05423</name>
</gene>
<feature type="region of interest" description="Disordered" evidence="1">
    <location>
        <begin position="77"/>
        <end position="106"/>
    </location>
</feature>